<dbReference type="InterPro" id="IPR006168">
    <property type="entry name" value="G3P_DH_NAD-dep"/>
</dbReference>
<dbReference type="PRINTS" id="PR00077">
    <property type="entry name" value="GPDHDRGNASE"/>
</dbReference>
<dbReference type="EC" id="1.1.1.8" evidence="6"/>
<evidence type="ECO:0000256" key="5">
    <source>
        <dbReference type="RuleBase" id="RU000437"/>
    </source>
</evidence>
<dbReference type="Gene3D" id="1.10.1040.10">
    <property type="entry name" value="N-(1-d-carboxylethyl)-l-norvaline Dehydrogenase, domain 2"/>
    <property type="match status" value="1"/>
</dbReference>
<dbReference type="GO" id="GO:0051287">
    <property type="term" value="F:NAD binding"/>
    <property type="evidence" value="ECO:0007669"/>
    <property type="project" value="UniProtKB-UniRule"/>
</dbReference>
<dbReference type="Gene3D" id="3.40.50.720">
    <property type="entry name" value="NAD(P)-binding Rossmann-like Domain"/>
    <property type="match status" value="1"/>
</dbReference>
<dbReference type="Pfam" id="PF07479">
    <property type="entry name" value="NAD_Gly3P_dh_C"/>
    <property type="match status" value="1"/>
</dbReference>
<feature type="domain" description="Glycerol-3-phosphate dehydrogenase NAD-dependent C-terminal" evidence="8">
    <location>
        <begin position="224"/>
        <end position="264"/>
    </location>
</feature>
<dbReference type="InterPro" id="IPR008927">
    <property type="entry name" value="6-PGluconate_DH-like_C_sf"/>
</dbReference>
<evidence type="ECO:0000256" key="4">
    <source>
        <dbReference type="ARBA" id="ARBA00048683"/>
    </source>
</evidence>
<comment type="similarity">
    <text evidence="1 5">Belongs to the NAD-dependent glycerol-3-phosphate dehydrogenase family.</text>
</comment>
<evidence type="ECO:0000256" key="6">
    <source>
        <dbReference type="RuleBase" id="RU361243"/>
    </source>
</evidence>
<dbReference type="InterPro" id="IPR036291">
    <property type="entry name" value="NAD(P)-bd_dom_sf"/>
</dbReference>
<keyword evidence="3 5" id="KW-0520">NAD</keyword>
<dbReference type="SUPFAM" id="SSF51735">
    <property type="entry name" value="NAD(P)-binding Rossmann-fold domains"/>
    <property type="match status" value="1"/>
</dbReference>
<dbReference type="GO" id="GO:0005975">
    <property type="term" value="P:carbohydrate metabolic process"/>
    <property type="evidence" value="ECO:0007669"/>
    <property type="project" value="InterPro"/>
</dbReference>
<proteinExistence type="inferred from homology"/>
<dbReference type="Pfam" id="PF01210">
    <property type="entry name" value="NAD_Gly3P_dh_N"/>
    <property type="match status" value="1"/>
</dbReference>
<dbReference type="GO" id="GO:0141152">
    <property type="term" value="F:glycerol-3-phosphate dehydrogenase (NAD+) activity"/>
    <property type="evidence" value="ECO:0007669"/>
    <property type="project" value="UniProtKB-UniRule"/>
</dbReference>
<reference evidence="10" key="1">
    <citation type="journal article" date="2023" name="Commun. Biol.">
        <title>Genome analysis of Parmales, the sister group of diatoms, reveals the evolutionary specialization of diatoms from phago-mixotrophs to photoautotrophs.</title>
        <authorList>
            <person name="Ban H."/>
            <person name="Sato S."/>
            <person name="Yoshikawa S."/>
            <person name="Yamada K."/>
            <person name="Nakamura Y."/>
            <person name="Ichinomiya M."/>
            <person name="Sato N."/>
            <person name="Blanc-Mathieu R."/>
            <person name="Endo H."/>
            <person name="Kuwata A."/>
            <person name="Ogata H."/>
        </authorList>
    </citation>
    <scope>NUCLEOTIDE SEQUENCE [LARGE SCALE GENOMIC DNA]</scope>
</reference>
<dbReference type="InterPro" id="IPR011128">
    <property type="entry name" value="G3P_DH_NAD-dep_N"/>
</dbReference>
<evidence type="ECO:0000313" key="10">
    <source>
        <dbReference type="Proteomes" id="UP001162640"/>
    </source>
</evidence>
<sequence>MLTSILRRTITASTLNIANRSFAYVPQSFQTHEKVAIIGSGSFGSAAALSVARNAASFDFCDTEVKMYTFEEEITVGDGIVSFPETEKLSRIINKKHENPKYLPGVKLPGNLLSCPDLLTTCLDATLLIFVMPFQFLKPLLPTVKKVMSPNARGVSLIKEVHFDEETLGVKLISKQISEGLSFRREESTLATRFPPNTDGDNLNEKTRLILNNTTSFRVYSIRDVEGCEACGALKNVIAIGAGFVDGLGMGSNTKAALMRIGIQGEIRSHKI</sequence>
<gene>
    <name evidence="9" type="ORF">TL16_g09504</name>
</gene>
<dbReference type="SUPFAM" id="SSF48179">
    <property type="entry name" value="6-phosphogluconate dehydrogenase C-terminal domain-like"/>
    <property type="match status" value="1"/>
</dbReference>
<dbReference type="Proteomes" id="UP001162640">
    <property type="component" value="Unassembled WGS sequence"/>
</dbReference>
<evidence type="ECO:0000313" key="9">
    <source>
        <dbReference type="EMBL" id="GMH83158.1"/>
    </source>
</evidence>
<dbReference type="EMBL" id="BLQM01000324">
    <property type="protein sequence ID" value="GMH83158.1"/>
    <property type="molecule type" value="Genomic_DNA"/>
</dbReference>
<evidence type="ECO:0000256" key="3">
    <source>
        <dbReference type="ARBA" id="ARBA00023027"/>
    </source>
</evidence>
<dbReference type="PROSITE" id="PS00957">
    <property type="entry name" value="NAD_G3PDH"/>
    <property type="match status" value="1"/>
</dbReference>
<comment type="caution">
    <text evidence="9">The sequence shown here is derived from an EMBL/GenBank/DDBJ whole genome shotgun (WGS) entry which is preliminary data.</text>
</comment>
<evidence type="ECO:0000259" key="8">
    <source>
        <dbReference type="Pfam" id="PF07479"/>
    </source>
</evidence>
<dbReference type="PANTHER" id="PTHR11728">
    <property type="entry name" value="GLYCEROL-3-PHOSPHATE DEHYDROGENASE"/>
    <property type="match status" value="1"/>
</dbReference>
<dbReference type="GO" id="GO:0005829">
    <property type="term" value="C:cytosol"/>
    <property type="evidence" value="ECO:0007669"/>
    <property type="project" value="TreeGrafter"/>
</dbReference>
<organism evidence="9 10">
    <name type="scientific">Triparma laevis f. inornata</name>
    <dbReference type="NCBI Taxonomy" id="1714386"/>
    <lineage>
        <taxon>Eukaryota</taxon>
        <taxon>Sar</taxon>
        <taxon>Stramenopiles</taxon>
        <taxon>Ochrophyta</taxon>
        <taxon>Bolidophyceae</taxon>
        <taxon>Parmales</taxon>
        <taxon>Triparmaceae</taxon>
        <taxon>Triparma</taxon>
    </lineage>
</organism>
<feature type="domain" description="Glycerol-3-phosphate dehydrogenase NAD-dependent N-terminal" evidence="7">
    <location>
        <begin position="34"/>
        <end position="181"/>
    </location>
</feature>
<evidence type="ECO:0000259" key="7">
    <source>
        <dbReference type="Pfam" id="PF01210"/>
    </source>
</evidence>
<dbReference type="PANTHER" id="PTHR11728:SF8">
    <property type="entry name" value="GLYCEROL-3-PHOSPHATE DEHYDROGENASE [NAD(+)]-RELATED"/>
    <property type="match status" value="1"/>
</dbReference>
<protein>
    <recommendedName>
        <fullName evidence="6">Glycerol-3-phosphate dehydrogenase [NAD(+)]</fullName>
        <ecNumber evidence="6">1.1.1.8</ecNumber>
    </recommendedName>
</protein>
<keyword evidence="2 5" id="KW-0560">Oxidoreductase</keyword>
<dbReference type="AlphaFoldDB" id="A0A9W7EN07"/>
<evidence type="ECO:0000256" key="1">
    <source>
        <dbReference type="ARBA" id="ARBA00011009"/>
    </source>
</evidence>
<dbReference type="InterPro" id="IPR006109">
    <property type="entry name" value="G3P_DH_NAD-dep_C"/>
</dbReference>
<dbReference type="GO" id="GO:0046168">
    <property type="term" value="P:glycerol-3-phosphate catabolic process"/>
    <property type="evidence" value="ECO:0007669"/>
    <property type="project" value="UniProtKB-UniRule"/>
</dbReference>
<dbReference type="InterPro" id="IPR013328">
    <property type="entry name" value="6PGD_dom2"/>
</dbReference>
<evidence type="ECO:0000256" key="2">
    <source>
        <dbReference type="ARBA" id="ARBA00023002"/>
    </source>
</evidence>
<comment type="catalytic activity">
    <reaction evidence="4 6">
        <text>sn-glycerol 3-phosphate + NAD(+) = dihydroxyacetone phosphate + NADH + H(+)</text>
        <dbReference type="Rhea" id="RHEA:11092"/>
        <dbReference type="ChEBI" id="CHEBI:15378"/>
        <dbReference type="ChEBI" id="CHEBI:57540"/>
        <dbReference type="ChEBI" id="CHEBI:57597"/>
        <dbReference type="ChEBI" id="CHEBI:57642"/>
        <dbReference type="ChEBI" id="CHEBI:57945"/>
        <dbReference type="EC" id="1.1.1.8"/>
    </reaction>
</comment>
<name>A0A9W7EN07_9STRA</name>
<accession>A0A9W7EN07</accession>